<sequence length="71" mass="8099">MDRFVSGLALVFLVVVGLFVLAIKAEQAVEKRPTESYEKCVDDDWSEDVWGEDDWASDDLLTEDSCDEPWN</sequence>
<dbReference type="RefSeq" id="WP_115850667.1">
    <property type="nucleotide sequence ID" value="NZ_QTUC01000001.1"/>
</dbReference>
<proteinExistence type="predicted"/>
<name>A0A3D9V5W7_THECX</name>
<gene>
    <name evidence="1" type="ORF">DFJ64_2596</name>
</gene>
<protein>
    <submittedName>
        <fullName evidence="1">Uncharacterized protein</fullName>
    </submittedName>
</protein>
<accession>A0A3D9V5W7</accession>
<reference evidence="1 2" key="1">
    <citation type="submission" date="2018-08" db="EMBL/GenBank/DDBJ databases">
        <title>Sequencing the genomes of 1000 actinobacteria strains.</title>
        <authorList>
            <person name="Klenk H.-P."/>
        </authorList>
    </citation>
    <scope>NUCLEOTIDE SEQUENCE [LARGE SCALE GENOMIC DNA]</scope>
    <source>
        <strain evidence="1 2">DSM 22891</strain>
    </source>
</reference>
<organism evidence="1 2">
    <name type="scientific">Thermasporomyces composti</name>
    <dbReference type="NCBI Taxonomy" id="696763"/>
    <lineage>
        <taxon>Bacteria</taxon>
        <taxon>Bacillati</taxon>
        <taxon>Actinomycetota</taxon>
        <taxon>Actinomycetes</taxon>
        <taxon>Propionibacteriales</taxon>
        <taxon>Nocardioidaceae</taxon>
        <taxon>Thermasporomyces</taxon>
    </lineage>
</organism>
<comment type="caution">
    <text evidence="1">The sequence shown here is derived from an EMBL/GenBank/DDBJ whole genome shotgun (WGS) entry which is preliminary data.</text>
</comment>
<dbReference type="AlphaFoldDB" id="A0A3D9V5W7"/>
<evidence type="ECO:0000313" key="1">
    <source>
        <dbReference type="EMBL" id="REF37158.1"/>
    </source>
</evidence>
<dbReference type="Proteomes" id="UP000256485">
    <property type="component" value="Unassembled WGS sequence"/>
</dbReference>
<evidence type="ECO:0000313" key="2">
    <source>
        <dbReference type="Proteomes" id="UP000256485"/>
    </source>
</evidence>
<dbReference type="EMBL" id="QTUC01000001">
    <property type="protein sequence ID" value="REF37158.1"/>
    <property type="molecule type" value="Genomic_DNA"/>
</dbReference>
<keyword evidence="2" id="KW-1185">Reference proteome</keyword>